<sequence length="489" mass="53446">MVYAPVQQQADNSENSKDARLPIVVDLDQTLILSDTLYETAAMLFFKRPLSFVKCIPQLAKGRHSLKAAIASKVNLSDAVFPIREDLVEWLHEKAKEGHELHLCSAADQSVVNNVAEHLGIFSSAIGSAHANLKGPAKAEYLKKQFPDGFIYVGDHAADLNVWKESSGIVLAGTKPAVTARALALEKPVIASFDNPKLNPKAFLKAIRVHHWSKNVLMFVPLILAHEWTNIGLWLHAVVAFACLLAVTSATYLLNDIADVHADRHHWTKRNRAIASGKLAIRSAFILAVGLLIGGFAVAFTITPRFGLALLAYLVITGAYSLGLKRVPLLDMLIIGVLFTLRLVMGVALLADPHPEWLLTFAVFFFFSLASAKRHTEIVRASLMGETSLKSRGYEVEDAPLTLAMGLGTAIASLVVMMIFILQELLPSNSYSHPQPLALIPLVLSIWLGRIWLLSHRGKMNDDPVSFAIRDQTSIGLGVVVALLFVVSL</sequence>
<evidence type="ECO:0000313" key="8">
    <source>
        <dbReference type="Proteomes" id="UP001362311"/>
    </source>
</evidence>
<dbReference type="PANTHER" id="PTHR11048">
    <property type="entry name" value="PRENYLTRANSFERASES"/>
    <property type="match status" value="1"/>
</dbReference>
<feature type="transmembrane region" description="Helical" evidence="6">
    <location>
        <begin position="437"/>
        <end position="455"/>
    </location>
</feature>
<dbReference type="AlphaFoldDB" id="A0ABD5JXT8"/>
<proteinExistence type="predicted"/>
<dbReference type="CDD" id="cd13963">
    <property type="entry name" value="PT_UbiA_2"/>
    <property type="match status" value="1"/>
</dbReference>
<dbReference type="Proteomes" id="UP001362311">
    <property type="component" value="Unassembled WGS sequence"/>
</dbReference>
<keyword evidence="2" id="KW-1003">Cell membrane</keyword>
<feature type="transmembrane region" description="Helical" evidence="6">
    <location>
        <begin position="357"/>
        <end position="372"/>
    </location>
</feature>
<evidence type="ECO:0000313" key="7">
    <source>
        <dbReference type="EMBL" id="MEJ5900647.1"/>
    </source>
</evidence>
<dbReference type="PANTHER" id="PTHR11048:SF5">
    <property type="entry name" value="DECAPRENYL-PHOSPHATE PHOSPHORIBOSYLTRANSFERASE"/>
    <property type="match status" value="1"/>
</dbReference>
<evidence type="ECO:0000256" key="1">
    <source>
        <dbReference type="ARBA" id="ARBA00004141"/>
    </source>
</evidence>
<dbReference type="SUPFAM" id="SSF56784">
    <property type="entry name" value="HAD-like"/>
    <property type="match status" value="1"/>
</dbReference>
<dbReference type="Gene3D" id="3.40.50.1000">
    <property type="entry name" value="HAD superfamily/HAD-like"/>
    <property type="match status" value="1"/>
</dbReference>
<evidence type="ECO:0000256" key="6">
    <source>
        <dbReference type="SAM" id="Phobius"/>
    </source>
</evidence>
<feature type="transmembrane region" description="Helical" evidence="6">
    <location>
        <begin position="233"/>
        <end position="254"/>
    </location>
</feature>
<feature type="transmembrane region" description="Helical" evidence="6">
    <location>
        <begin position="279"/>
        <end position="300"/>
    </location>
</feature>
<dbReference type="EMBL" id="JBBHKQ010000001">
    <property type="protein sequence ID" value="MEJ5900647.1"/>
    <property type="molecule type" value="Genomic_DNA"/>
</dbReference>
<evidence type="ECO:0000256" key="5">
    <source>
        <dbReference type="ARBA" id="ARBA00023136"/>
    </source>
</evidence>
<comment type="subcellular location">
    <subcellularLocation>
        <location evidence="1">Membrane</location>
        <topology evidence="1">Multi-pass membrane protein</topology>
    </subcellularLocation>
</comment>
<dbReference type="RefSeq" id="WP_339439901.1">
    <property type="nucleotide sequence ID" value="NZ_JBBHKQ010000001.1"/>
</dbReference>
<evidence type="ECO:0000256" key="2">
    <source>
        <dbReference type="ARBA" id="ARBA00022475"/>
    </source>
</evidence>
<protein>
    <submittedName>
        <fullName evidence="7">UbiA family prenyltransferase</fullName>
    </submittedName>
</protein>
<dbReference type="Gene3D" id="1.10.357.140">
    <property type="entry name" value="UbiA prenyltransferase"/>
    <property type="match status" value="1"/>
</dbReference>
<dbReference type="InterPro" id="IPR000537">
    <property type="entry name" value="UbiA_prenyltransferase"/>
</dbReference>
<dbReference type="InterPro" id="IPR044878">
    <property type="entry name" value="UbiA_sf"/>
</dbReference>
<comment type="caution">
    <text evidence="7">The sequence shown here is derived from an EMBL/GenBank/DDBJ whole genome shotgun (WGS) entry which is preliminary data.</text>
</comment>
<dbReference type="InterPro" id="IPR039653">
    <property type="entry name" value="Prenyltransferase"/>
</dbReference>
<name>A0ABD5JXT8_9HYPH</name>
<feature type="transmembrane region" description="Helical" evidence="6">
    <location>
        <begin position="401"/>
        <end position="422"/>
    </location>
</feature>
<keyword evidence="3 6" id="KW-0812">Transmembrane</keyword>
<feature type="transmembrane region" description="Helical" evidence="6">
    <location>
        <begin position="329"/>
        <end position="351"/>
    </location>
</feature>
<organism evidence="7 8">
    <name type="scientific">Ochrobactrum teleogrylli</name>
    <dbReference type="NCBI Taxonomy" id="2479765"/>
    <lineage>
        <taxon>Bacteria</taxon>
        <taxon>Pseudomonadati</taxon>
        <taxon>Pseudomonadota</taxon>
        <taxon>Alphaproteobacteria</taxon>
        <taxon>Hyphomicrobiales</taxon>
        <taxon>Brucellaceae</taxon>
        <taxon>Brucella/Ochrobactrum group</taxon>
        <taxon>Ochrobactrum</taxon>
    </lineage>
</organism>
<feature type="transmembrane region" description="Helical" evidence="6">
    <location>
        <begin position="467"/>
        <end position="487"/>
    </location>
</feature>
<dbReference type="NCBIfam" id="NF006088">
    <property type="entry name" value="PRK08238.1"/>
    <property type="match status" value="1"/>
</dbReference>
<gene>
    <name evidence="7" type="ORF">WIX40_11070</name>
</gene>
<dbReference type="Pfam" id="PF01040">
    <property type="entry name" value="UbiA"/>
    <property type="match status" value="1"/>
</dbReference>
<evidence type="ECO:0000256" key="3">
    <source>
        <dbReference type="ARBA" id="ARBA00022692"/>
    </source>
</evidence>
<evidence type="ECO:0000256" key="4">
    <source>
        <dbReference type="ARBA" id="ARBA00022989"/>
    </source>
</evidence>
<dbReference type="InterPro" id="IPR023214">
    <property type="entry name" value="HAD_sf"/>
</dbReference>
<feature type="transmembrane region" description="Helical" evidence="6">
    <location>
        <begin position="306"/>
        <end position="322"/>
    </location>
</feature>
<dbReference type="GO" id="GO:0016020">
    <property type="term" value="C:membrane"/>
    <property type="evidence" value="ECO:0007669"/>
    <property type="project" value="UniProtKB-SubCell"/>
</dbReference>
<keyword evidence="4 6" id="KW-1133">Transmembrane helix</keyword>
<keyword evidence="5 6" id="KW-0472">Membrane</keyword>
<accession>A0ABD5JXT8</accession>
<reference evidence="7 8" key="1">
    <citation type="submission" date="2024-03" db="EMBL/GenBank/DDBJ databases">
        <title>Reference genomes for the five species model microbial community.</title>
        <authorList>
            <person name="Padfield D."/>
        </authorList>
    </citation>
    <scope>NUCLEOTIDE SEQUENCE [LARGE SCALE GENOMIC DNA]</scope>
    <source>
        <strain evidence="7 8">AB1</strain>
    </source>
</reference>
<dbReference type="InterPro" id="IPR036412">
    <property type="entry name" value="HAD-like_sf"/>
</dbReference>